<feature type="chain" id="PRO_5012700512" description="Transmembrane protein" evidence="1">
    <location>
        <begin position="16"/>
        <end position="82"/>
    </location>
</feature>
<protein>
    <recommendedName>
        <fullName evidence="3">Transmembrane protein</fullName>
    </recommendedName>
</protein>
<organism evidence="2">
    <name type="scientific">Medicago truncatula</name>
    <name type="common">Barrel medic</name>
    <name type="synonym">Medicago tribuloides</name>
    <dbReference type="NCBI Taxonomy" id="3880"/>
    <lineage>
        <taxon>Eukaryota</taxon>
        <taxon>Viridiplantae</taxon>
        <taxon>Streptophyta</taxon>
        <taxon>Embryophyta</taxon>
        <taxon>Tracheophyta</taxon>
        <taxon>Spermatophyta</taxon>
        <taxon>Magnoliopsida</taxon>
        <taxon>eudicotyledons</taxon>
        <taxon>Gunneridae</taxon>
        <taxon>Pentapetalae</taxon>
        <taxon>rosids</taxon>
        <taxon>fabids</taxon>
        <taxon>Fabales</taxon>
        <taxon>Fabaceae</taxon>
        <taxon>Papilionoideae</taxon>
        <taxon>50 kb inversion clade</taxon>
        <taxon>NPAAA clade</taxon>
        <taxon>Hologalegina</taxon>
        <taxon>IRL clade</taxon>
        <taxon>Trifolieae</taxon>
        <taxon>Medicago</taxon>
    </lineage>
</organism>
<evidence type="ECO:0008006" key="3">
    <source>
        <dbReference type="Google" id="ProtNLM"/>
    </source>
</evidence>
<evidence type="ECO:0000313" key="2">
    <source>
        <dbReference type="EMBL" id="AFK45271.1"/>
    </source>
</evidence>
<feature type="signal peptide" evidence="1">
    <location>
        <begin position="1"/>
        <end position="15"/>
    </location>
</feature>
<reference evidence="2" key="1">
    <citation type="submission" date="2012-05" db="EMBL/GenBank/DDBJ databases">
        <authorList>
            <person name="Krishnakumar V."/>
            <person name="Cheung F."/>
            <person name="Xiao Y."/>
            <person name="Chan A."/>
            <person name="Moskal W.A."/>
            <person name="Town C.D."/>
        </authorList>
    </citation>
    <scope>NUCLEOTIDE SEQUENCE</scope>
</reference>
<sequence>MSLVICLCLLSLSLSLFQFSVCLSAICIVLYLKGDNGAMAEVVELASCKCMVGKVVCNCNRSLMVATLPWIPLFSLSLRFFV</sequence>
<proteinExistence type="evidence at transcript level"/>
<dbReference type="AlphaFoldDB" id="I3SYC9"/>
<accession>I3SYC9</accession>
<keyword evidence="1" id="KW-0732">Signal</keyword>
<name>I3SYC9_MEDTR</name>
<evidence type="ECO:0000256" key="1">
    <source>
        <dbReference type="SAM" id="SignalP"/>
    </source>
</evidence>
<dbReference type="EMBL" id="BT145477">
    <property type="protein sequence ID" value="AFK45271.1"/>
    <property type="molecule type" value="mRNA"/>
</dbReference>